<dbReference type="SUPFAM" id="SSF54593">
    <property type="entry name" value="Glyoxalase/Bleomycin resistance protein/Dihydroxybiphenyl dioxygenase"/>
    <property type="match status" value="1"/>
</dbReference>
<keyword evidence="3" id="KW-1185">Reference proteome</keyword>
<protein>
    <submittedName>
        <fullName evidence="2">VOC family protein</fullName>
    </submittedName>
</protein>
<evidence type="ECO:0000256" key="1">
    <source>
        <dbReference type="ARBA" id="ARBA00023251"/>
    </source>
</evidence>
<proteinExistence type="predicted"/>
<dbReference type="InterPro" id="IPR029068">
    <property type="entry name" value="Glyas_Bleomycin-R_OHBP_Dase"/>
</dbReference>
<gene>
    <name evidence="2" type="ORF">KM031_15325</name>
</gene>
<dbReference type="CDD" id="cd08349">
    <property type="entry name" value="BLMA_like"/>
    <property type="match status" value="1"/>
</dbReference>
<organism evidence="2 3">
    <name type="scientific">Gemmobacter fulvus</name>
    <dbReference type="NCBI Taxonomy" id="2840474"/>
    <lineage>
        <taxon>Bacteria</taxon>
        <taxon>Pseudomonadati</taxon>
        <taxon>Pseudomonadota</taxon>
        <taxon>Alphaproteobacteria</taxon>
        <taxon>Rhodobacterales</taxon>
        <taxon>Paracoccaceae</taxon>
        <taxon>Gemmobacter</taxon>
    </lineage>
</organism>
<name>A0A975P848_9RHOB</name>
<dbReference type="InterPro" id="IPR000335">
    <property type="entry name" value="Bleomycin-R"/>
</dbReference>
<dbReference type="RefSeq" id="WP_215506455.1">
    <property type="nucleotide sequence ID" value="NZ_CP076361.1"/>
</dbReference>
<sequence length="123" mass="13796">MTPPTFTATMPILRIFDEALALGFYLDWLGFVAEWEHRFDATAPLYMQIRRAGLVLHLSGHYGDATPGATVFIPTLGIAAFHAELCTRPNPNMRPSLEPLPWGTQMQVTDPFGNRLRFCEMTA</sequence>
<dbReference type="Gene3D" id="3.10.180.10">
    <property type="entry name" value="2,3-Dihydroxybiphenyl 1,2-Dioxygenase, domain 1"/>
    <property type="match status" value="1"/>
</dbReference>
<evidence type="ECO:0000313" key="2">
    <source>
        <dbReference type="EMBL" id="QWK90176.1"/>
    </source>
</evidence>
<keyword evidence="1" id="KW-0046">Antibiotic resistance</keyword>
<dbReference type="KEGG" id="gfu:KM031_15325"/>
<dbReference type="Proteomes" id="UP000679352">
    <property type="component" value="Chromosome"/>
</dbReference>
<dbReference type="EMBL" id="CP076361">
    <property type="protein sequence ID" value="QWK90176.1"/>
    <property type="molecule type" value="Genomic_DNA"/>
</dbReference>
<reference evidence="2" key="1">
    <citation type="submission" date="2021-06" db="EMBL/GenBank/DDBJ databases">
        <title>Direct submission.</title>
        <authorList>
            <person name="Lee C.-S."/>
            <person name="Jin L."/>
        </authorList>
    </citation>
    <scope>NUCLEOTIDE SEQUENCE</scope>
    <source>
        <strain evidence="2">Con5</strain>
    </source>
</reference>
<dbReference type="GO" id="GO:0046677">
    <property type="term" value="P:response to antibiotic"/>
    <property type="evidence" value="ECO:0007669"/>
    <property type="project" value="UniProtKB-KW"/>
</dbReference>
<dbReference type="Pfam" id="PF19581">
    <property type="entry name" value="Glyoxalase_7"/>
    <property type="match status" value="1"/>
</dbReference>
<evidence type="ECO:0000313" key="3">
    <source>
        <dbReference type="Proteomes" id="UP000679352"/>
    </source>
</evidence>
<accession>A0A975P848</accession>
<dbReference type="AlphaFoldDB" id="A0A975P848"/>